<proteinExistence type="predicted"/>
<keyword evidence="7" id="KW-1185">Reference proteome</keyword>
<comment type="subcellular location">
    <subcellularLocation>
        <location evidence="1">Membrane</location>
    </subcellularLocation>
</comment>
<feature type="transmembrane region" description="Helical" evidence="5">
    <location>
        <begin position="48"/>
        <end position="68"/>
    </location>
</feature>
<dbReference type="GO" id="GO:0016020">
    <property type="term" value="C:membrane"/>
    <property type="evidence" value="ECO:0007669"/>
    <property type="project" value="UniProtKB-SubCell"/>
</dbReference>
<accession>A0A1E8FFN1</accession>
<reference evidence="6 7" key="1">
    <citation type="submission" date="2016-09" db="EMBL/GenBank/DDBJ databases">
        <title>Alteromonas lipolytica, a new species isolated from sea water.</title>
        <authorList>
            <person name="Wu Y.-H."/>
            <person name="Cheng H."/>
            <person name="Xu X.-W."/>
        </authorList>
    </citation>
    <scope>NUCLEOTIDE SEQUENCE [LARGE SCALE GENOMIC DNA]</scope>
    <source>
        <strain evidence="6 7">JW12</strain>
    </source>
</reference>
<keyword evidence="3 5" id="KW-1133">Transmembrane helix</keyword>
<dbReference type="InterPro" id="IPR001129">
    <property type="entry name" value="Membr-assoc_MAPEG"/>
</dbReference>
<evidence type="ECO:0000313" key="7">
    <source>
        <dbReference type="Proteomes" id="UP000176037"/>
    </source>
</evidence>
<keyword evidence="6" id="KW-0808">Transferase</keyword>
<evidence type="ECO:0000256" key="1">
    <source>
        <dbReference type="ARBA" id="ARBA00004370"/>
    </source>
</evidence>
<keyword evidence="4 5" id="KW-0472">Membrane</keyword>
<name>A0A1E8FFN1_9ALTE</name>
<dbReference type="STRING" id="1856405.BFC17_18705"/>
<dbReference type="RefSeq" id="WP_070176524.1">
    <property type="nucleotide sequence ID" value="NZ_BMJR01000009.1"/>
</dbReference>
<evidence type="ECO:0000256" key="2">
    <source>
        <dbReference type="ARBA" id="ARBA00022692"/>
    </source>
</evidence>
<evidence type="ECO:0000313" key="6">
    <source>
        <dbReference type="EMBL" id="OFI34408.1"/>
    </source>
</evidence>
<sequence>MIILPVTAFYASILAFIYLYITALVIIHRRSNRIGVGDGGDETLQRLVRVHGNFSEYVPLTLILLAILEISTEISWLIHVFGAALVIGRVLHAYGLRHSVGATWQRVMGMMLTLFTLFGLASANLTLIYWLPFL</sequence>
<dbReference type="EMBL" id="MJIC01000013">
    <property type="protein sequence ID" value="OFI34408.1"/>
    <property type="molecule type" value="Genomic_DNA"/>
</dbReference>
<dbReference type="PANTHER" id="PTHR35814:SF1">
    <property type="entry name" value="GLUTATHIONE S-TRANSFERASE-RELATED"/>
    <property type="match status" value="1"/>
</dbReference>
<dbReference type="Proteomes" id="UP000176037">
    <property type="component" value="Unassembled WGS sequence"/>
</dbReference>
<dbReference type="GO" id="GO:0016740">
    <property type="term" value="F:transferase activity"/>
    <property type="evidence" value="ECO:0007669"/>
    <property type="project" value="UniProtKB-KW"/>
</dbReference>
<evidence type="ECO:0000256" key="3">
    <source>
        <dbReference type="ARBA" id="ARBA00022989"/>
    </source>
</evidence>
<dbReference type="Pfam" id="PF01124">
    <property type="entry name" value="MAPEG"/>
    <property type="match status" value="1"/>
</dbReference>
<feature type="transmembrane region" description="Helical" evidence="5">
    <location>
        <begin position="6"/>
        <end position="27"/>
    </location>
</feature>
<comment type="caution">
    <text evidence="6">The sequence shown here is derived from an EMBL/GenBank/DDBJ whole genome shotgun (WGS) entry which is preliminary data.</text>
</comment>
<dbReference type="SUPFAM" id="SSF161084">
    <property type="entry name" value="MAPEG domain-like"/>
    <property type="match status" value="1"/>
</dbReference>
<evidence type="ECO:0000256" key="4">
    <source>
        <dbReference type="ARBA" id="ARBA00023136"/>
    </source>
</evidence>
<gene>
    <name evidence="6" type="ORF">BFC17_18705</name>
</gene>
<keyword evidence="2 5" id="KW-0812">Transmembrane</keyword>
<feature type="transmembrane region" description="Helical" evidence="5">
    <location>
        <begin position="74"/>
        <end position="95"/>
    </location>
</feature>
<feature type="transmembrane region" description="Helical" evidence="5">
    <location>
        <begin position="107"/>
        <end position="131"/>
    </location>
</feature>
<organism evidence="6 7">
    <name type="scientific">Alteromonas lipolytica</name>
    <dbReference type="NCBI Taxonomy" id="1856405"/>
    <lineage>
        <taxon>Bacteria</taxon>
        <taxon>Pseudomonadati</taxon>
        <taxon>Pseudomonadota</taxon>
        <taxon>Gammaproteobacteria</taxon>
        <taxon>Alteromonadales</taxon>
        <taxon>Alteromonadaceae</taxon>
        <taxon>Alteromonas/Salinimonas group</taxon>
        <taxon>Alteromonas</taxon>
    </lineage>
</organism>
<evidence type="ECO:0000256" key="5">
    <source>
        <dbReference type="SAM" id="Phobius"/>
    </source>
</evidence>
<dbReference type="Gene3D" id="1.20.120.550">
    <property type="entry name" value="Membrane associated eicosanoid/glutathione metabolism-like domain"/>
    <property type="match status" value="1"/>
</dbReference>
<dbReference type="AlphaFoldDB" id="A0A1E8FFN1"/>
<dbReference type="PANTHER" id="PTHR35814">
    <property type="match status" value="1"/>
</dbReference>
<dbReference type="InterPro" id="IPR023352">
    <property type="entry name" value="MAPEG-like_dom_sf"/>
</dbReference>
<protein>
    <submittedName>
        <fullName evidence="6">Glutathione S-transferase</fullName>
    </submittedName>
</protein>